<feature type="compositionally biased region" description="Acidic residues" evidence="1">
    <location>
        <begin position="403"/>
        <end position="424"/>
    </location>
</feature>
<feature type="domain" description="DUF4246" evidence="2">
    <location>
        <begin position="115"/>
        <end position="267"/>
    </location>
</feature>
<dbReference type="InterPro" id="IPR049192">
    <property type="entry name" value="DUF4246_C"/>
</dbReference>
<proteinExistence type="predicted"/>
<accession>A0A7S4RQR3</accession>
<feature type="region of interest" description="Disordered" evidence="1">
    <location>
        <begin position="349"/>
        <end position="427"/>
    </location>
</feature>
<sequence>MVRIGTYEREPTPQQSGRRRFMRSQTVREEPTEHFGTMAQQPAPPAAGHESERGVDHVVLQIEASITAKRDWRGKLRSAELLEKWRREAIEQGAPEDAFARAVRELTSDNYYELSGIAYQDGLISGELLAKLTQRLDRIAAISQDFHPGSGETVRNLIHPSLYPYVHGESCPPDLEPLVPSDAGRKHGKLPTARGEASKTDRFGHCRVGVDEWSRYQWLPAEVDVDMDGSARVASYLNNAPQDPELLAALEQSFSQMLPLFERVVTPPGARHIVRLRGRRLQVIVKAANYELKPGQSYRGSWHVEGMRHEGIVAAGIVYYGVSASTRGGSLAFRRLRNRNVAGRGKIPEEVIGDSYGGPSITVRTSDQGWQSETGGDTSKSGEKQEENMEEGEDGEQGAKEAGEEEDEEEDEEEAKEEDEEGDDYIVPTGFVKPRFRLSGESVRTGSLWQVSYKSEEMPNHIELGAVDTPAGRVLVFKNSLLHRVQLLWNDSTAETAMRKVLVFWLVDPDRRIWSSADVPRQQWDNIRVILALTLHRQWRPCGKAQLSVPVVRLIADFAKQGFTHEEALQHRLSLMKERKYSQEAVNGEFTALIKREYSFCEH</sequence>
<dbReference type="PANTHER" id="PTHR33119:SF1">
    <property type="entry name" value="FE2OG DIOXYGENASE DOMAIN-CONTAINING PROTEIN"/>
    <property type="match status" value="1"/>
</dbReference>
<feature type="region of interest" description="Disordered" evidence="1">
    <location>
        <begin position="1"/>
        <end position="51"/>
    </location>
</feature>
<feature type="domain" description="DUF4246" evidence="2">
    <location>
        <begin position="277"/>
        <end position="338"/>
    </location>
</feature>
<feature type="domain" description="DUF4246" evidence="2">
    <location>
        <begin position="459"/>
        <end position="525"/>
    </location>
</feature>
<evidence type="ECO:0000313" key="3">
    <source>
        <dbReference type="EMBL" id="CAE4622390.1"/>
    </source>
</evidence>
<evidence type="ECO:0000256" key="1">
    <source>
        <dbReference type="SAM" id="MobiDB-lite"/>
    </source>
</evidence>
<feature type="compositionally biased region" description="Polar residues" evidence="1">
    <location>
        <begin position="362"/>
        <end position="379"/>
    </location>
</feature>
<protein>
    <recommendedName>
        <fullName evidence="2">DUF4246 domain-containing protein</fullName>
    </recommendedName>
</protein>
<organism evidence="3">
    <name type="scientific">Alexandrium monilatum</name>
    <dbReference type="NCBI Taxonomy" id="311494"/>
    <lineage>
        <taxon>Eukaryota</taxon>
        <taxon>Sar</taxon>
        <taxon>Alveolata</taxon>
        <taxon>Dinophyceae</taxon>
        <taxon>Gonyaulacales</taxon>
        <taxon>Pyrocystaceae</taxon>
        <taxon>Alexandrium</taxon>
    </lineage>
</organism>
<dbReference type="Pfam" id="PF14033">
    <property type="entry name" value="DUF4246"/>
    <property type="match status" value="3"/>
</dbReference>
<dbReference type="PANTHER" id="PTHR33119">
    <property type="entry name" value="IFI3P"/>
    <property type="match status" value="1"/>
</dbReference>
<dbReference type="InterPro" id="IPR025340">
    <property type="entry name" value="DUF4246"/>
</dbReference>
<evidence type="ECO:0000259" key="2">
    <source>
        <dbReference type="Pfam" id="PF14033"/>
    </source>
</evidence>
<dbReference type="EMBL" id="HBNR01055781">
    <property type="protein sequence ID" value="CAE4622390.1"/>
    <property type="molecule type" value="Transcribed_RNA"/>
</dbReference>
<feature type="compositionally biased region" description="Basic and acidic residues" evidence="1">
    <location>
        <begin position="1"/>
        <end position="11"/>
    </location>
</feature>
<gene>
    <name evidence="3" type="ORF">AMON00008_LOCUS39228</name>
</gene>
<reference evidence="3" key="1">
    <citation type="submission" date="2021-01" db="EMBL/GenBank/DDBJ databases">
        <authorList>
            <person name="Corre E."/>
            <person name="Pelletier E."/>
            <person name="Niang G."/>
            <person name="Scheremetjew M."/>
            <person name="Finn R."/>
            <person name="Kale V."/>
            <person name="Holt S."/>
            <person name="Cochrane G."/>
            <person name="Meng A."/>
            <person name="Brown T."/>
            <person name="Cohen L."/>
        </authorList>
    </citation>
    <scope>NUCLEOTIDE SEQUENCE</scope>
    <source>
        <strain evidence="3">CCMP3105</strain>
    </source>
</reference>
<name>A0A7S4RQR3_9DINO</name>
<dbReference type="AlphaFoldDB" id="A0A7S4RQR3"/>